<name>A0A4Q2FTW0_STROR</name>
<evidence type="ECO:0000313" key="2">
    <source>
        <dbReference type="Proteomes" id="UP000289921"/>
    </source>
</evidence>
<comment type="caution">
    <text evidence="1">The sequence shown here is derived from an EMBL/GenBank/DDBJ whole genome shotgun (WGS) entry which is preliminary data.</text>
</comment>
<gene>
    <name evidence="1" type="ORF">DF217_02945</name>
</gene>
<proteinExistence type="predicted"/>
<evidence type="ECO:0000313" key="1">
    <source>
        <dbReference type="EMBL" id="RXX22936.1"/>
    </source>
</evidence>
<dbReference type="EMBL" id="QEWK01000001">
    <property type="protein sequence ID" value="RXX22936.1"/>
    <property type="molecule type" value="Genomic_DNA"/>
</dbReference>
<dbReference type="Proteomes" id="UP000289921">
    <property type="component" value="Unassembled WGS sequence"/>
</dbReference>
<protein>
    <submittedName>
        <fullName evidence="1">Uncharacterized protein</fullName>
    </submittedName>
</protein>
<reference evidence="1 2" key="1">
    <citation type="submission" date="2018-05" db="EMBL/GenBank/DDBJ databases">
        <title>Streptococcus from otitis media.</title>
        <authorList>
            <person name="Wayes A.M."/>
            <person name="Jakubovics N.S."/>
        </authorList>
    </citation>
    <scope>NUCLEOTIDE SEQUENCE [LARGE SCALE GENOMIC DNA]</scope>
    <source>
        <strain evidence="1 2">NU39</strain>
    </source>
</reference>
<dbReference type="AlphaFoldDB" id="A0A4Q2FTW0"/>
<sequence>MAFQPRFGIQPSLSVGIFYSGLYLLENIISFSKPNNYIMFIRTCKGFCETFLKKFIFCSSNSVEL</sequence>
<accession>A0A4Q2FTW0</accession>
<organism evidence="1 2">
    <name type="scientific">Streptococcus oralis</name>
    <dbReference type="NCBI Taxonomy" id="1303"/>
    <lineage>
        <taxon>Bacteria</taxon>
        <taxon>Bacillati</taxon>
        <taxon>Bacillota</taxon>
        <taxon>Bacilli</taxon>
        <taxon>Lactobacillales</taxon>
        <taxon>Streptococcaceae</taxon>
        <taxon>Streptococcus</taxon>
    </lineage>
</organism>